<keyword evidence="2" id="KW-1185">Reference proteome</keyword>
<evidence type="ECO:0000313" key="2">
    <source>
        <dbReference type="Proteomes" id="UP000831947"/>
    </source>
</evidence>
<dbReference type="RefSeq" id="WP_249512238.1">
    <property type="nucleotide sequence ID" value="NZ_CP093365.1"/>
</dbReference>
<dbReference type="Proteomes" id="UP000831947">
    <property type="component" value="Chromosome"/>
</dbReference>
<proteinExistence type="predicted"/>
<gene>
    <name evidence="1" type="ORF">MOO47_04305</name>
</gene>
<accession>A0ABY4PBU4</accession>
<reference evidence="1 2" key="1">
    <citation type="journal article" date="2022" name="Int. J. Syst. Evol. Microbiol.">
        <title>Apilactobacillus apisilvae sp. nov., Nicolia spurrieriana gen. nov. sp. nov., Bombilactobacillus folatiphilus sp. nov. and Bombilactobacillus thymidiniphilus sp. nov., four new lactic acid bacterial isolates from stingless bees Tetragonula carbonaria and Austroplebeia australis.</title>
        <authorList>
            <person name="Oliphant S.A."/>
            <person name="Watson-Haigh N.S."/>
            <person name="Sumby K.M."/>
            <person name="Gardner J."/>
            <person name="Groom S."/>
            <person name="Jiranek V."/>
        </authorList>
    </citation>
    <scope>NUCLEOTIDE SEQUENCE [LARGE SCALE GENOMIC DNA]</scope>
    <source>
        <strain evidence="1 2">SG4_A1</strain>
    </source>
</reference>
<dbReference type="EMBL" id="CP093365">
    <property type="protein sequence ID" value="UQS83011.1"/>
    <property type="molecule type" value="Genomic_DNA"/>
</dbReference>
<evidence type="ECO:0000313" key="1">
    <source>
        <dbReference type="EMBL" id="UQS83011.1"/>
    </source>
</evidence>
<evidence type="ECO:0008006" key="3">
    <source>
        <dbReference type="Google" id="ProtNLM"/>
    </source>
</evidence>
<sequence length="220" mass="25908">MKNKILRNLIIIIILFVPIRTEIIIPASNIVSAGASHHFKTKKSSRPVKKIKIGQVYWNYGYGYGIKFVDQTHYAIVRVDSSPQRIFADNDNAVIDFYYGIYSRKANHYLLSKRVSSVISISFMDMKRWREKQYTFIDESYNQKSNRSELYLKNGRYYIASVSKKNKLEDAYALSKYTNKIKGVKNTTFPNNSQEFLQQFHYLSLDNWKNKVNHFSKQKK</sequence>
<organism evidence="1 2">
    <name type="scientific">Bombilactobacillus thymidiniphilus</name>
    <dbReference type="NCBI Taxonomy" id="2923363"/>
    <lineage>
        <taxon>Bacteria</taxon>
        <taxon>Bacillati</taxon>
        <taxon>Bacillota</taxon>
        <taxon>Bacilli</taxon>
        <taxon>Lactobacillales</taxon>
        <taxon>Lactobacillaceae</taxon>
        <taxon>Bombilactobacillus</taxon>
    </lineage>
</organism>
<name>A0ABY4PBU4_9LACO</name>
<protein>
    <recommendedName>
        <fullName evidence="3">Surface layer protein A domain-containing protein</fullName>
    </recommendedName>
</protein>